<evidence type="ECO:0000313" key="9">
    <source>
        <dbReference type="Proteomes" id="UP001500908"/>
    </source>
</evidence>
<evidence type="ECO:0000256" key="4">
    <source>
        <dbReference type="ARBA" id="ARBA00022827"/>
    </source>
</evidence>
<dbReference type="InterPro" id="IPR016167">
    <property type="entry name" value="FAD-bd_PCMH_sub1"/>
</dbReference>
<evidence type="ECO:0000256" key="1">
    <source>
        <dbReference type="ARBA" id="ARBA00001974"/>
    </source>
</evidence>
<evidence type="ECO:0000256" key="5">
    <source>
        <dbReference type="ARBA" id="ARBA00023002"/>
    </source>
</evidence>
<evidence type="ECO:0000256" key="2">
    <source>
        <dbReference type="ARBA" id="ARBA00005466"/>
    </source>
</evidence>
<evidence type="ECO:0000256" key="6">
    <source>
        <dbReference type="SAM" id="MobiDB-lite"/>
    </source>
</evidence>
<dbReference type="SUPFAM" id="SSF55103">
    <property type="entry name" value="FAD-linked oxidases, C-terminal domain"/>
    <property type="match status" value="1"/>
</dbReference>
<accession>A0ABP7FLE9</accession>
<dbReference type="Pfam" id="PF08031">
    <property type="entry name" value="BBE"/>
    <property type="match status" value="1"/>
</dbReference>
<feature type="region of interest" description="Disordered" evidence="6">
    <location>
        <begin position="1"/>
        <end position="21"/>
    </location>
</feature>
<dbReference type="InterPro" id="IPR036318">
    <property type="entry name" value="FAD-bd_PCMH-like_sf"/>
</dbReference>
<dbReference type="Gene3D" id="3.30.43.10">
    <property type="entry name" value="Uridine Diphospho-n-acetylenolpyruvylglucosamine Reductase, domain 2"/>
    <property type="match status" value="1"/>
</dbReference>
<dbReference type="Proteomes" id="UP001500908">
    <property type="component" value="Unassembled WGS sequence"/>
</dbReference>
<organism evidence="8 9">
    <name type="scientific">Salinactinospora qingdaonensis</name>
    <dbReference type="NCBI Taxonomy" id="702744"/>
    <lineage>
        <taxon>Bacteria</taxon>
        <taxon>Bacillati</taxon>
        <taxon>Actinomycetota</taxon>
        <taxon>Actinomycetes</taxon>
        <taxon>Streptosporangiales</taxon>
        <taxon>Nocardiopsidaceae</taxon>
        <taxon>Salinactinospora</taxon>
    </lineage>
</organism>
<dbReference type="InterPro" id="IPR006094">
    <property type="entry name" value="Oxid_FAD_bind_N"/>
</dbReference>
<dbReference type="Pfam" id="PF01565">
    <property type="entry name" value="FAD_binding_4"/>
    <property type="match status" value="1"/>
</dbReference>
<name>A0ABP7FLE9_9ACTN</name>
<keyword evidence="5" id="KW-0560">Oxidoreductase</keyword>
<dbReference type="PROSITE" id="PS00862">
    <property type="entry name" value="OX2_COVAL_FAD"/>
    <property type="match status" value="1"/>
</dbReference>
<dbReference type="Gene3D" id="3.40.462.20">
    <property type="match status" value="1"/>
</dbReference>
<keyword evidence="4" id="KW-0274">FAD</keyword>
<comment type="cofactor">
    <cofactor evidence="1">
        <name>FAD</name>
        <dbReference type="ChEBI" id="CHEBI:57692"/>
    </cofactor>
</comment>
<dbReference type="InterPro" id="IPR016169">
    <property type="entry name" value="FAD-bd_PCMH_sub2"/>
</dbReference>
<dbReference type="PROSITE" id="PS51387">
    <property type="entry name" value="FAD_PCMH"/>
    <property type="match status" value="1"/>
</dbReference>
<evidence type="ECO:0000259" key="7">
    <source>
        <dbReference type="PROSITE" id="PS51387"/>
    </source>
</evidence>
<dbReference type="InterPro" id="IPR050416">
    <property type="entry name" value="FAD-linked_Oxidoreductase"/>
</dbReference>
<dbReference type="InterPro" id="IPR016166">
    <property type="entry name" value="FAD-bd_PCMH"/>
</dbReference>
<evidence type="ECO:0000313" key="8">
    <source>
        <dbReference type="EMBL" id="GAA3738710.1"/>
    </source>
</evidence>
<sequence>MTDIRTGSGPHTASGDRNARARAELSSSFTGTVLLPEDPAYHQARGIFNAMIDRRPAVIAQCETTQDVVKAIGFARDQGLQIAVRGGGHGVAGTALVQDGLVIDLRRMNQVSVDLDTYTARVGGGATMSDLDRGTQPYHLMTTGGRVSTTGVAGFTLGGGTGWLDRKFGLACDNLLSVELVTADGELVRASEHENPELFWALHGGGGNFGVATSLTFALHELPAVTAAMLIWPPERGREVTRAYRDFIDTAPDDIGGGILYHTGLAEEFMPERLVGALALGMLVTYTGPEEEAREVIQPLRDLAPEGEMIAELPYADLQCMLDDPPSYRNYWTAEHIASLPDEAVDRYCATAEDMLVPSPTQDALLPMGGAVARAATDYPLPWRGSPWVVHPLAMWEDPTDDDAARRWVHRIRADMQPWSFGAVYLNFIGDEGEARVIAGFGADNYARLAAVKARYDPENVFHFNHNIKPG</sequence>
<gene>
    <name evidence="8" type="ORF">GCM10022402_18250</name>
</gene>
<dbReference type="PANTHER" id="PTHR42973">
    <property type="entry name" value="BINDING OXIDOREDUCTASE, PUTATIVE (AFU_ORTHOLOGUE AFUA_1G17690)-RELATED"/>
    <property type="match status" value="1"/>
</dbReference>
<proteinExistence type="inferred from homology"/>
<keyword evidence="3" id="KW-0285">Flavoprotein</keyword>
<protein>
    <submittedName>
        <fullName evidence="8">FAD-binding oxidoreductase</fullName>
    </submittedName>
</protein>
<dbReference type="InterPro" id="IPR012951">
    <property type="entry name" value="BBE"/>
</dbReference>
<dbReference type="EMBL" id="BAABDD010000006">
    <property type="protein sequence ID" value="GAA3738710.1"/>
    <property type="molecule type" value="Genomic_DNA"/>
</dbReference>
<dbReference type="RefSeq" id="WP_344969548.1">
    <property type="nucleotide sequence ID" value="NZ_BAABDD010000006.1"/>
</dbReference>
<dbReference type="PANTHER" id="PTHR42973:SF39">
    <property type="entry name" value="FAD-BINDING PCMH-TYPE DOMAIN-CONTAINING PROTEIN"/>
    <property type="match status" value="1"/>
</dbReference>
<keyword evidence="9" id="KW-1185">Reference proteome</keyword>
<comment type="caution">
    <text evidence="8">The sequence shown here is derived from an EMBL/GenBank/DDBJ whole genome shotgun (WGS) entry which is preliminary data.</text>
</comment>
<dbReference type="InterPro" id="IPR016164">
    <property type="entry name" value="FAD-linked_Oxase-like_C"/>
</dbReference>
<dbReference type="InterPro" id="IPR006093">
    <property type="entry name" value="Oxy_OxRdtase_FAD_BS"/>
</dbReference>
<dbReference type="Gene3D" id="3.30.465.10">
    <property type="match status" value="1"/>
</dbReference>
<feature type="domain" description="FAD-binding PCMH-type" evidence="7">
    <location>
        <begin position="51"/>
        <end position="222"/>
    </location>
</feature>
<comment type="similarity">
    <text evidence="2">Belongs to the oxygen-dependent FAD-linked oxidoreductase family.</text>
</comment>
<evidence type="ECO:0000256" key="3">
    <source>
        <dbReference type="ARBA" id="ARBA00022630"/>
    </source>
</evidence>
<dbReference type="SUPFAM" id="SSF56176">
    <property type="entry name" value="FAD-binding/transporter-associated domain-like"/>
    <property type="match status" value="1"/>
</dbReference>
<reference evidence="9" key="1">
    <citation type="journal article" date="2019" name="Int. J. Syst. Evol. Microbiol.">
        <title>The Global Catalogue of Microorganisms (GCM) 10K type strain sequencing project: providing services to taxonomists for standard genome sequencing and annotation.</title>
        <authorList>
            <consortium name="The Broad Institute Genomics Platform"/>
            <consortium name="The Broad Institute Genome Sequencing Center for Infectious Disease"/>
            <person name="Wu L."/>
            <person name="Ma J."/>
        </authorList>
    </citation>
    <scope>NUCLEOTIDE SEQUENCE [LARGE SCALE GENOMIC DNA]</scope>
    <source>
        <strain evidence="9">JCM 17137</strain>
    </source>
</reference>